<dbReference type="EMBL" id="GBRH01245575">
    <property type="protein sequence ID" value="JAD52320.1"/>
    <property type="molecule type" value="Transcribed_RNA"/>
</dbReference>
<sequence length="73" mass="8656">MMYHSRNIKGFCKTCVRFLRDQSNFDVMKIVILSDILISRASPIIIIANDGVSYVHRHREFIMDKVWLTQDRL</sequence>
<protein>
    <submittedName>
        <fullName evidence="1">Uncharacterized protein</fullName>
    </submittedName>
</protein>
<name>A0A0A9ATR6_ARUDO</name>
<evidence type="ECO:0000313" key="1">
    <source>
        <dbReference type="EMBL" id="JAD52320.1"/>
    </source>
</evidence>
<accession>A0A0A9ATR6</accession>
<proteinExistence type="predicted"/>
<reference evidence="1" key="2">
    <citation type="journal article" date="2015" name="Data Brief">
        <title>Shoot transcriptome of the giant reed, Arundo donax.</title>
        <authorList>
            <person name="Barrero R.A."/>
            <person name="Guerrero F.D."/>
            <person name="Moolhuijzen P."/>
            <person name="Goolsby J.A."/>
            <person name="Tidwell J."/>
            <person name="Bellgard S.E."/>
            <person name="Bellgard M.I."/>
        </authorList>
    </citation>
    <scope>NUCLEOTIDE SEQUENCE</scope>
    <source>
        <tissue evidence="1">Shoot tissue taken approximately 20 cm above the soil surface</tissue>
    </source>
</reference>
<reference evidence="1" key="1">
    <citation type="submission" date="2014-09" db="EMBL/GenBank/DDBJ databases">
        <authorList>
            <person name="Magalhaes I.L.F."/>
            <person name="Oliveira U."/>
            <person name="Santos F.R."/>
            <person name="Vidigal T.H.D.A."/>
            <person name="Brescovit A.D."/>
            <person name="Santos A.J."/>
        </authorList>
    </citation>
    <scope>NUCLEOTIDE SEQUENCE</scope>
    <source>
        <tissue evidence="1">Shoot tissue taken approximately 20 cm above the soil surface</tissue>
    </source>
</reference>
<dbReference type="AlphaFoldDB" id="A0A0A9ATR6"/>
<organism evidence="1">
    <name type="scientific">Arundo donax</name>
    <name type="common">Giant reed</name>
    <name type="synonym">Donax arundinaceus</name>
    <dbReference type="NCBI Taxonomy" id="35708"/>
    <lineage>
        <taxon>Eukaryota</taxon>
        <taxon>Viridiplantae</taxon>
        <taxon>Streptophyta</taxon>
        <taxon>Embryophyta</taxon>
        <taxon>Tracheophyta</taxon>
        <taxon>Spermatophyta</taxon>
        <taxon>Magnoliopsida</taxon>
        <taxon>Liliopsida</taxon>
        <taxon>Poales</taxon>
        <taxon>Poaceae</taxon>
        <taxon>PACMAD clade</taxon>
        <taxon>Arundinoideae</taxon>
        <taxon>Arundineae</taxon>
        <taxon>Arundo</taxon>
    </lineage>
</organism>